<dbReference type="AlphaFoldDB" id="Q13SB7"/>
<evidence type="ECO:0000313" key="1">
    <source>
        <dbReference type="EMBL" id="ABE33022.1"/>
    </source>
</evidence>
<dbReference type="EMBL" id="CP000271">
    <property type="protein sequence ID" value="ABE33022.1"/>
    <property type="molecule type" value="Genomic_DNA"/>
</dbReference>
<gene>
    <name evidence="1" type="ORF">Bxe_B2973</name>
</gene>
<proteinExistence type="predicted"/>
<name>Q13SB7_PARXL</name>
<dbReference type="Proteomes" id="UP000001817">
    <property type="component" value="Chromosome 2"/>
</dbReference>
<dbReference type="KEGG" id="bxe:Bxe_B2973"/>
<sequence>MRHVTIFVHDASLAWPIATSCRTVTTRFVHSVRVKRPVGQASSPLLTYQINPSEISERGDLSHVILMLDNLTSHCLLPERHVRSLEQEASYS</sequence>
<dbReference type="STRING" id="266265.Bxe_B2973"/>
<keyword evidence="2" id="KW-1185">Reference proteome</keyword>
<reference evidence="1 2" key="1">
    <citation type="journal article" date="2006" name="Proc. Natl. Acad. Sci. U.S.A.">
        <title>Burkholderia xenovorans LB400 harbors a multi-replicon, 9.73-Mbp genome shaped for versatility.</title>
        <authorList>
            <person name="Chain P.S."/>
            <person name="Denef V.J."/>
            <person name="Konstantinidis K.T."/>
            <person name="Vergez L.M."/>
            <person name="Agullo L."/>
            <person name="Reyes V.L."/>
            <person name="Hauser L."/>
            <person name="Cordova M."/>
            <person name="Gomez L."/>
            <person name="Gonzalez M."/>
            <person name="Land M."/>
            <person name="Lao V."/>
            <person name="Larimer F."/>
            <person name="LiPuma J.J."/>
            <person name="Mahenthiralingam E."/>
            <person name="Malfatti S.A."/>
            <person name="Marx C.J."/>
            <person name="Parnell J.J."/>
            <person name="Ramette A."/>
            <person name="Richardson P."/>
            <person name="Seeger M."/>
            <person name="Smith D."/>
            <person name="Spilker T."/>
            <person name="Sul W.J."/>
            <person name="Tsoi T.V."/>
            <person name="Ulrich L.E."/>
            <person name="Zhulin I.B."/>
            <person name="Tiedje J.M."/>
        </authorList>
    </citation>
    <scope>NUCLEOTIDE SEQUENCE [LARGE SCALE GENOMIC DNA]</scope>
    <source>
        <strain evidence="1 2">LB400</strain>
    </source>
</reference>
<dbReference type="PROSITE" id="PS51257">
    <property type="entry name" value="PROKAR_LIPOPROTEIN"/>
    <property type="match status" value="1"/>
</dbReference>
<organism evidence="1 2">
    <name type="scientific">Paraburkholderia xenovorans (strain LB400)</name>
    <dbReference type="NCBI Taxonomy" id="266265"/>
    <lineage>
        <taxon>Bacteria</taxon>
        <taxon>Pseudomonadati</taxon>
        <taxon>Pseudomonadota</taxon>
        <taxon>Betaproteobacteria</taxon>
        <taxon>Burkholderiales</taxon>
        <taxon>Burkholderiaceae</taxon>
        <taxon>Paraburkholderia</taxon>
    </lineage>
</organism>
<evidence type="ECO:0000313" key="2">
    <source>
        <dbReference type="Proteomes" id="UP000001817"/>
    </source>
</evidence>
<protein>
    <submittedName>
        <fullName evidence="1">Uncharacterized protein</fullName>
    </submittedName>
</protein>
<accession>Q13SB7</accession>